<dbReference type="EMBL" id="JABCRI010000009">
    <property type="protein sequence ID" value="KAF8401000.1"/>
    <property type="molecule type" value="Genomic_DNA"/>
</dbReference>
<dbReference type="PANTHER" id="PTHR33098">
    <property type="entry name" value="COTTON FIBER (DUF761)"/>
    <property type="match status" value="1"/>
</dbReference>
<dbReference type="InterPro" id="IPR025520">
    <property type="entry name" value="DUF4408"/>
</dbReference>
<evidence type="ECO:0000313" key="5">
    <source>
        <dbReference type="Proteomes" id="UP000655225"/>
    </source>
</evidence>
<feature type="compositionally biased region" description="Basic and acidic residues" evidence="1">
    <location>
        <begin position="110"/>
        <end position="123"/>
    </location>
</feature>
<protein>
    <recommendedName>
        <fullName evidence="3">DUF4408 domain-containing protein</fullName>
    </recommendedName>
</protein>
<accession>A0A834Z5U5</accession>
<comment type="caution">
    <text evidence="4">The sequence shown here is derived from an EMBL/GenBank/DDBJ whole genome shotgun (WGS) entry which is preliminary data.</text>
</comment>
<feature type="region of interest" description="Disordered" evidence="1">
    <location>
        <begin position="75"/>
        <end position="123"/>
    </location>
</feature>
<feature type="domain" description="DUF4408" evidence="3">
    <location>
        <begin position="7"/>
        <end position="37"/>
    </location>
</feature>
<dbReference type="OrthoDB" id="1931904at2759"/>
<evidence type="ECO:0000259" key="3">
    <source>
        <dbReference type="Pfam" id="PF14364"/>
    </source>
</evidence>
<keyword evidence="2" id="KW-0812">Transmembrane</keyword>
<reference evidence="4 5" key="1">
    <citation type="submission" date="2020-04" db="EMBL/GenBank/DDBJ databases">
        <title>Plant Genome Project.</title>
        <authorList>
            <person name="Zhang R.-G."/>
        </authorList>
    </citation>
    <scope>NUCLEOTIDE SEQUENCE [LARGE SCALE GENOMIC DNA]</scope>
    <source>
        <strain evidence="4">YNK0</strain>
        <tissue evidence="4">Leaf</tissue>
    </source>
</reference>
<gene>
    <name evidence="4" type="ORF">HHK36_014303</name>
</gene>
<sequence length="208" mass="23826">MLEESIPSILAYLNSWFTQPFLFVILNLMIGTIAVTSGMGTQKQEDQTQEEKQPQLGRAPSVLERLKSINLYSSKSKEETPFPSFTKVEQNPEELETPDETLNQNSYQVQDHDEIRTKSDSKPRFGVTPVKLARKMKKSASAKSAFEHFEEEEEEIVERRRPATVREGKSKASEVDDDEEVDAKADDFINKFKQQLVTEVRFDYGVEV</sequence>
<name>A0A834Z5U5_TETSI</name>
<dbReference type="AlphaFoldDB" id="A0A834Z5U5"/>
<feature type="transmembrane region" description="Helical" evidence="2">
    <location>
        <begin position="20"/>
        <end position="39"/>
    </location>
</feature>
<keyword evidence="5" id="KW-1185">Reference proteome</keyword>
<feature type="compositionally biased region" description="Basic and acidic residues" evidence="1">
    <location>
        <begin position="157"/>
        <end position="174"/>
    </location>
</feature>
<keyword evidence="2" id="KW-0472">Membrane</keyword>
<feature type="region of interest" description="Disordered" evidence="1">
    <location>
        <begin position="142"/>
        <end position="180"/>
    </location>
</feature>
<proteinExistence type="predicted"/>
<evidence type="ECO:0000256" key="2">
    <source>
        <dbReference type="SAM" id="Phobius"/>
    </source>
</evidence>
<evidence type="ECO:0000256" key="1">
    <source>
        <dbReference type="SAM" id="MobiDB-lite"/>
    </source>
</evidence>
<feature type="compositionally biased region" description="Polar residues" evidence="1">
    <location>
        <begin position="100"/>
        <end position="109"/>
    </location>
</feature>
<dbReference type="Proteomes" id="UP000655225">
    <property type="component" value="Unassembled WGS sequence"/>
</dbReference>
<keyword evidence="2" id="KW-1133">Transmembrane helix</keyword>
<dbReference type="Pfam" id="PF14364">
    <property type="entry name" value="DUF4408"/>
    <property type="match status" value="1"/>
</dbReference>
<dbReference type="InterPro" id="IPR008480">
    <property type="entry name" value="DUF761_pln"/>
</dbReference>
<dbReference type="PANTHER" id="PTHR33098:SF53">
    <property type="entry name" value="OS05G0540900 PROTEIN"/>
    <property type="match status" value="1"/>
</dbReference>
<evidence type="ECO:0000313" key="4">
    <source>
        <dbReference type="EMBL" id="KAF8401000.1"/>
    </source>
</evidence>
<dbReference type="OMA" id="HDEHTHM"/>
<organism evidence="4 5">
    <name type="scientific">Tetracentron sinense</name>
    <name type="common">Spur-leaf</name>
    <dbReference type="NCBI Taxonomy" id="13715"/>
    <lineage>
        <taxon>Eukaryota</taxon>
        <taxon>Viridiplantae</taxon>
        <taxon>Streptophyta</taxon>
        <taxon>Embryophyta</taxon>
        <taxon>Tracheophyta</taxon>
        <taxon>Spermatophyta</taxon>
        <taxon>Magnoliopsida</taxon>
        <taxon>Trochodendrales</taxon>
        <taxon>Trochodendraceae</taxon>
        <taxon>Tetracentron</taxon>
    </lineage>
</organism>
<dbReference type="Pfam" id="PF05553">
    <property type="entry name" value="DUF761"/>
    <property type="match status" value="1"/>
</dbReference>